<dbReference type="Proteomes" id="UP000654108">
    <property type="component" value="Unassembled WGS sequence"/>
</dbReference>
<comment type="caution">
    <text evidence="1">The sequence shown here is derived from an EMBL/GenBank/DDBJ whole genome shotgun (WGS) entry which is preliminary data.</text>
</comment>
<dbReference type="Gene3D" id="1.10.1220.10">
    <property type="entry name" value="Met repressor-like"/>
    <property type="match status" value="1"/>
</dbReference>
<evidence type="ECO:0008006" key="3">
    <source>
        <dbReference type="Google" id="ProtNLM"/>
    </source>
</evidence>
<organism evidence="1 2">
    <name type="scientific">Devosia oryzisoli</name>
    <dbReference type="NCBI Taxonomy" id="2774138"/>
    <lineage>
        <taxon>Bacteria</taxon>
        <taxon>Pseudomonadati</taxon>
        <taxon>Pseudomonadota</taxon>
        <taxon>Alphaproteobacteria</taxon>
        <taxon>Hyphomicrobiales</taxon>
        <taxon>Devosiaceae</taxon>
        <taxon>Devosia</taxon>
    </lineage>
</organism>
<keyword evidence="2" id="KW-1185">Reference proteome</keyword>
<evidence type="ECO:0000313" key="2">
    <source>
        <dbReference type="Proteomes" id="UP000654108"/>
    </source>
</evidence>
<name>A0A927IT06_9HYPH</name>
<proteinExistence type="predicted"/>
<dbReference type="AlphaFoldDB" id="A0A927IT06"/>
<dbReference type="EMBL" id="JACYFU010000002">
    <property type="protein sequence ID" value="MBD8066049.1"/>
    <property type="molecule type" value="Genomic_DNA"/>
</dbReference>
<reference evidence="1" key="1">
    <citation type="submission" date="2020-09" db="EMBL/GenBank/DDBJ databases">
        <title>Genome seq and assembly of Devosia sp.</title>
        <authorList>
            <person name="Chhetri G."/>
        </authorList>
    </citation>
    <scope>NUCLEOTIDE SEQUENCE</scope>
    <source>
        <strain evidence="1">PTR5</strain>
    </source>
</reference>
<sequence length="60" mass="7024">MVEREATAERRRRDGRRALLVYMDAALIKKLKKAALDEDCNAYEIVEQATKEWLGRKKSE</sequence>
<dbReference type="RefSeq" id="WP_191775339.1">
    <property type="nucleotide sequence ID" value="NZ_JACYFU010000002.1"/>
</dbReference>
<dbReference type="GO" id="GO:0006355">
    <property type="term" value="P:regulation of DNA-templated transcription"/>
    <property type="evidence" value="ECO:0007669"/>
    <property type="project" value="InterPro"/>
</dbReference>
<evidence type="ECO:0000313" key="1">
    <source>
        <dbReference type="EMBL" id="MBD8066049.1"/>
    </source>
</evidence>
<protein>
    <recommendedName>
        <fullName evidence="3">Ribbon-helix-helix protein CopG domain-containing protein</fullName>
    </recommendedName>
</protein>
<gene>
    <name evidence="1" type="ORF">IC608_11250</name>
</gene>
<accession>A0A927IT06</accession>
<dbReference type="InterPro" id="IPR013321">
    <property type="entry name" value="Arc_rbn_hlx_hlx"/>
</dbReference>